<reference evidence="1" key="1">
    <citation type="submission" date="2023-10" db="EMBL/GenBank/DDBJ databases">
        <authorList>
            <person name="Chen Y."/>
            <person name="Shah S."/>
            <person name="Dougan E. K."/>
            <person name="Thang M."/>
            <person name="Chan C."/>
        </authorList>
    </citation>
    <scope>NUCLEOTIDE SEQUENCE [LARGE SCALE GENOMIC DNA]</scope>
</reference>
<dbReference type="Proteomes" id="UP001189429">
    <property type="component" value="Unassembled WGS sequence"/>
</dbReference>
<keyword evidence="2" id="KW-1185">Reference proteome</keyword>
<evidence type="ECO:0000313" key="2">
    <source>
        <dbReference type="Proteomes" id="UP001189429"/>
    </source>
</evidence>
<protein>
    <submittedName>
        <fullName evidence="1">Uncharacterized protein</fullName>
    </submittedName>
</protein>
<proteinExistence type="predicted"/>
<name>A0ABN9SID5_9DINO</name>
<organism evidence="1 2">
    <name type="scientific">Prorocentrum cordatum</name>
    <dbReference type="NCBI Taxonomy" id="2364126"/>
    <lineage>
        <taxon>Eukaryota</taxon>
        <taxon>Sar</taxon>
        <taxon>Alveolata</taxon>
        <taxon>Dinophyceae</taxon>
        <taxon>Prorocentrales</taxon>
        <taxon>Prorocentraceae</taxon>
        <taxon>Prorocentrum</taxon>
    </lineage>
</organism>
<comment type="caution">
    <text evidence="1">The sequence shown here is derived from an EMBL/GenBank/DDBJ whole genome shotgun (WGS) entry which is preliminary data.</text>
</comment>
<accession>A0ABN9SID5</accession>
<evidence type="ECO:0000313" key="1">
    <source>
        <dbReference type="EMBL" id="CAK0831482.1"/>
    </source>
</evidence>
<dbReference type="EMBL" id="CAUYUJ010011276">
    <property type="protein sequence ID" value="CAK0831482.1"/>
    <property type="molecule type" value="Genomic_DNA"/>
</dbReference>
<gene>
    <name evidence="1" type="ORF">PCOR1329_LOCUS29787</name>
</gene>
<sequence length="170" mass="19031">MRRVGYDVTLSEIDRLVASMDQVCVMRELESSGEECLVYIDAFIAALIDLRELQGRERWTDMVRAAFQKLSRGRAGKLKLGALIEELCGTDDEVCTAQMEDEVGAAGVPCETGFDECEIDFEEFQDIIDSDHASFQLHLYDPMLEKCITLVIALRAARRSPASGALRHHT</sequence>